<dbReference type="eggNOG" id="ENOG502TIX2">
    <property type="taxonomic scope" value="Eukaryota"/>
</dbReference>
<dbReference type="SUPFAM" id="SSF55797">
    <property type="entry name" value="PR-1-like"/>
    <property type="match status" value="1"/>
</dbReference>
<evidence type="ECO:0000313" key="2">
    <source>
        <dbReference type="EMBL" id="EGT54726.1"/>
    </source>
</evidence>
<feature type="chain" id="PRO_5003404364" evidence="1">
    <location>
        <begin position="20"/>
        <end position="205"/>
    </location>
</feature>
<accession>G0N7D6</accession>
<evidence type="ECO:0000256" key="1">
    <source>
        <dbReference type="SAM" id="SignalP"/>
    </source>
</evidence>
<keyword evidence="1" id="KW-0732">Signal</keyword>
<gene>
    <name evidence="2" type="ORF">CAEBREN_01452</name>
</gene>
<proteinExistence type="predicted"/>
<feature type="signal peptide" evidence="1">
    <location>
        <begin position="1"/>
        <end position="19"/>
    </location>
</feature>
<dbReference type="InterPro" id="IPR035940">
    <property type="entry name" value="CAP_sf"/>
</dbReference>
<dbReference type="AlphaFoldDB" id="G0N7D6"/>
<dbReference type="OrthoDB" id="5902982at2759"/>
<reference evidence="3" key="1">
    <citation type="submission" date="2011-07" db="EMBL/GenBank/DDBJ databases">
        <authorList>
            <consortium name="Caenorhabditis brenneri Sequencing and Analysis Consortium"/>
            <person name="Wilson R.K."/>
        </authorList>
    </citation>
    <scope>NUCLEOTIDE SEQUENCE [LARGE SCALE GENOMIC DNA]</scope>
    <source>
        <strain evidence="3">PB2801</strain>
    </source>
</reference>
<name>G0N7D6_CAEBE</name>
<protein>
    <submittedName>
        <fullName evidence="2">Uncharacterized protein</fullName>
    </submittedName>
</protein>
<evidence type="ECO:0000313" key="3">
    <source>
        <dbReference type="Proteomes" id="UP000008068"/>
    </source>
</evidence>
<dbReference type="EMBL" id="GL379847">
    <property type="protein sequence ID" value="EGT54726.1"/>
    <property type="molecule type" value="Genomic_DNA"/>
</dbReference>
<dbReference type="HOGENOM" id="CLU_102672_0_0_1"/>
<sequence>MKLVLAITCLVFCARGVSSHGIRAKRGLSADEQKKLLDVLNKDRQENGEKLQHKMAPMTYDLQLEKKADSIDCDSKEGVDVPLQFNSVGQEVYESGEEGSSIAGPLFWPSATKIGCSKTKKCSWTIPEELAQKIHREKLAGKTISSQGLCVTDAKIDDEVKLFNLSRKGLPHPSKYGDLIGVPKVNGASLNSFFYLIPLFLVFYI</sequence>
<dbReference type="Proteomes" id="UP000008068">
    <property type="component" value="Unassembled WGS sequence"/>
</dbReference>
<organism evidence="3">
    <name type="scientific">Caenorhabditis brenneri</name>
    <name type="common">Nematode worm</name>
    <dbReference type="NCBI Taxonomy" id="135651"/>
    <lineage>
        <taxon>Eukaryota</taxon>
        <taxon>Metazoa</taxon>
        <taxon>Ecdysozoa</taxon>
        <taxon>Nematoda</taxon>
        <taxon>Chromadorea</taxon>
        <taxon>Rhabditida</taxon>
        <taxon>Rhabditina</taxon>
        <taxon>Rhabditomorpha</taxon>
        <taxon>Rhabditoidea</taxon>
        <taxon>Rhabditidae</taxon>
        <taxon>Peloderinae</taxon>
        <taxon>Caenorhabditis</taxon>
    </lineage>
</organism>
<dbReference type="InParanoid" id="G0N7D6"/>
<keyword evidence="3" id="KW-1185">Reference proteome</keyword>
<dbReference type="OMA" id="TVSAINM"/>